<keyword evidence="7" id="KW-1185">Reference proteome</keyword>
<evidence type="ECO:0000256" key="1">
    <source>
        <dbReference type="ARBA" id="ARBA00004123"/>
    </source>
</evidence>
<dbReference type="InterPro" id="IPR009057">
    <property type="entry name" value="Homeodomain-like_sf"/>
</dbReference>
<evidence type="ECO:0000313" key="7">
    <source>
        <dbReference type="Proteomes" id="UP000887013"/>
    </source>
</evidence>
<keyword evidence="3" id="KW-0539">Nucleus</keyword>
<dbReference type="PROSITE" id="PS51253">
    <property type="entry name" value="HTH_CENPB"/>
    <property type="match status" value="1"/>
</dbReference>
<dbReference type="Pfam" id="PF03184">
    <property type="entry name" value="DDE_1"/>
    <property type="match status" value="1"/>
</dbReference>
<dbReference type="Proteomes" id="UP000887013">
    <property type="component" value="Unassembled WGS sequence"/>
</dbReference>
<dbReference type="Pfam" id="PF03221">
    <property type="entry name" value="HTH_Tnp_Tc5"/>
    <property type="match status" value="1"/>
</dbReference>
<gene>
    <name evidence="6" type="primary">CENPB</name>
    <name evidence="6" type="ORF">NPIL_24651</name>
</gene>
<dbReference type="SUPFAM" id="SSF46689">
    <property type="entry name" value="Homeodomain-like"/>
    <property type="match status" value="2"/>
</dbReference>
<dbReference type="InterPro" id="IPR007889">
    <property type="entry name" value="HTH_Psq"/>
</dbReference>
<dbReference type="GO" id="GO:0003677">
    <property type="term" value="F:DNA binding"/>
    <property type="evidence" value="ECO:0007669"/>
    <property type="project" value="UniProtKB-KW"/>
</dbReference>
<sequence>MSKRKCLSIKQKKIILQEVDKDIKKNDIALKFDIPPNSLSTIIKNRDKLQNYDSSNSCSKGLRTCVYEDVDEAVLKWIHTIRDKNVPISGPFVIEKALQLEKALGYYQFLGSNGWLEKFKKKHGIVAKVQSGESKDVDDNDIKNWITETPRVIKNFKVHYRKRILRKVITALENNQSMPNLNLRESISEISNAWNYDVTDRTIHNSFTKAGFFVCSESSESTEEEDDIPFEEMKKYE</sequence>
<proteinExistence type="predicted"/>
<dbReference type="Pfam" id="PF04218">
    <property type="entry name" value="CENP-B_N"/>
    <property type="match status" value="1"/>
</dbReference>
<accession>A0A8X6QZF4</accession>
<dbReference type="InterPro" id="IPR004875">
    <property type="entry name" value="DDE_SF_endonuclease_dom"/>
</dbReference>
<keyword evidence="2" id="KW-0238">DNA-binding</keyword>
<dbReference type="Gene3D" id="1.10.10.60">
    <property type="entry name" value="Homeodomain-like"/>
    <property type="match status" value="2"/>
</dbReference>
<feature type="domain" description="HTH CENPB-type" evidence="5">
    <location>
        <begin position="58"/>
        <end position="129"/>
    </location>
</feature>
<dbReference type="GO" id="GO:0005634">
    <property type="term" value="C:nucleus"/>
    <property type="evidence" value="ECO:0007669"/>
    <property type="project" value="UniProtKB-SubCell"/>
</dbReference>
<comment type="subcellular location">
    <subcellularLocation>
        <location evidence="1">Nucleus</location>
    </subcellularLocation>
</comment>
<dbReference type="InterPro" id="IPR006600">
    <property type="entry name" value="HTH_CenpB_DNA-bd_dom"/>
</dbReference>
<evidence type="ECO:0000256" key="2">
    <source>
        <dbReference type="ARBA" id="ARBA00023125"/>
    </source>
</evidence>
<evidence type="ECO:0000259" key="5">
    <source>
        <dbReference type="PROSITE" id="PS51253"/>
    </source>
</evidence>
<organism evidence="6 7">
    <name type="scientific">Nephila pilipes</name>
    <name type="common">Giant wood spider</name>
    <name type="synonym">Nephila maculata</name>
    <dbReference type="NCBI Taxonomy" id="299642"/>
    <lineage>
        <taxon>Eukaryota</taxon>
        <taxon>Metazoa</taxon>
        <taxon>Ecdysozoa</taxon>
        <taxon>Arthropoda</taxon>
        <taxon>Chelicerata</taxon>
        <taxon>Arachnida</taxon>
        <taxon>Araneae</taxon>
        <taxon>Araneomorphae</taxon>
        <taxon>Entelegynae</taxon>
        <taxon>Araneoidea</taxon>
        <taxon>Nephilidae</taxon>
        <taxon>Nephila</taxon>
    </lineage>
</organism>
<dbReference type="PANTHER" id="PTHR19303">
    <property type="entry name" value="TRANSPOSON"/>
    <property type="match status" value="1"/>
</dbReference>
<dbReference type="AlphaFoldDB" id="A0A8X6QZF4"/>
<comment type="caution">
    <text evidence="6">The sequence shown here is derived from an EMBL/GenBank/DDBJ whole genome shotgun (WGS) entry which is preliminary data.</text>
</comment>
<feature type="region of interest" description="Disordered" evidence="4">
    <location>
        <begin position="218"/>
        <end position="237"/>
    </location>
</feature>
<protein>
    <submittedName>
        <fullName evidence="6">Major centromere autoantigen B</fullName>
    </submittedName>
</protein>
<dbReference type="SMART" id="SM00674">
    <property type="entry name" value="CENPB"/>
    <property type="match status" value="1"/>
</dbReference>
<evidence type="ECO:0000256" key="4">
    <source>
        <dbReference type="SAM" id="MobiDB-lite"/>
    </source>
</evidence>
<evidence type="ECO:0000313" key="6">
    <source>
        <dbReference type="EMBL" id="GFU39838.1"/>
    </source>
</evidence>
<reference evidence="6" key="1">
    <citation type="submission" date="2020-08" db="EMBL/GenBank/DDBJ databases">
        <title>Multicomponent nature underlies the extraordinary mechanical properties of spider dragline silk.</title>
        <authorList>
            <person name="Kono N."/>
            <person name="Nakamura H."/>
            <person name="Mori M."/>
            <person name="Yoshida Y."/>
            <person name="Ohtoshi R."/>
            <person name="Malay A.D."/>
            <person name="Moran D.A.P."/>
            <person name="Tomita M."/>
            <person name="Numata K."/>
            <person name="Arakawa K."/>
        </authorList>
    </citation>
    <scope>NUCLEOTIDE SEQUENCE</scope>
</reference>
<dbReference type="InterPro" id="IPR050863">
    <property type="entry name" value="CenT-Element_Derived"/>
</dbReference>
<dbReference type="PANTHER" id="PTHR19303:SF73">
    <property type="entry name" value="PROTEIN PDC2"/>
    <property type="match status" value="1"/>
</dbReference>
<dbReference type="EMBL" id="BMAW01131525">
    <property type="protein sequence ID" value="GFU39838.1"/>
    <property type="molecule type" value="Genomic_DNA"/>
</dbReference>
<evidence type="ECO:0000256" key="3">
    <source>
        <dbReference type="ARBA" id="ARBA00023242"/>
    </source>
</evidence>
<feature type="compositionally biased region" description="Acidic residues" evidence="4">
    <location>
        <begin position="220"/>
        <end position="230"/>
    </location>
</feature>
<name>A0A8X6QZF4_NEPPI</name>
<dbReference type="OrthoDB" id="10056141at2759"/>